<dbReference type="InterPro" id="IPR019791">
    <property type="entry name" value="Haem_peroxidase_animal"/>
</dbReference>
<feature type="signal peptide" evidence="5">
    <location>
        <begin position="1"/>
        <end position="25"/>
    </location>
</feature>
<evidence type="ECO:0000256" key="3">
    <source>
        <dbReference type="ARBA" id="ARBA00022559"/>
    </source>
</evidence>
<sequence length="303" mass="33106">MARSRILSAFVLLCLTVYFGGKVDCKENTLLRRALPSGQIINTAKAQPVDQQNIIDQCAPKVAGCDPMSVYRSYDGSCNNLKHPSWGMANTGHVRLMAANYADGKSKHRVSKVDNATELPSARLLRTLLFKEKSATDLHTRSFLTFAQIIAHDVTSNPESPGPKCCSPSGDAMIEPQPAVCRAIPIPANDSYYGPFKRVCMEYRQSLPLNCPLNDKTLQPIMLNTHYIDGSVIYGSSEAKAKSLRSNQGGKLLLVEKDNNTFLPPFQDLPVATSKSECPLNPSSCYTSGENYRAKGSPSALNM</sequence>
<keyword evidence="4" id="KW-0325">Glycoprotein</keyword>
<dbReference type="InterPro" id="IPR037120">
    <property type="entry name" value="Haem_peroxidase_sf_animal"/>
</dbReference>
<organism evidence="6 7">
    <name type="scientific">Diaphorina citri</name>
    <name type="common">Asian citrus psyllid</name>
    <dbReference type="NCBI Taxonomy" id="121845"/>
    <lineage>
        <taxon>Eukaryota</taxon>
        <taxon>Metazoa</taxon>
        <taxon>Ecdysozoa</taxon>
        <taxon>Arthropoda</taxon>
        <taxon>Hexapoda</taxon>
        <taxon>Insecta</taxon>
        <taxon>Pterygota</taxon>
        <taxon>Neoptera</taxon>
        <taxon>Paraneoptera</taxon>
        <taxon>Hemiptera</taxon>
        <taxon>Sternorrhyncha</taxon>
        <taxon>Psylloidea</taxon>
        <taxon>Psyllidae</taxon>
        <taxon>Diaphorininae</taxon>
        <taxon>Diaphorina</taxon>
    </lineage>
</organism>
<gene>
    <name evidence="7" type="primary">LOC103506469</name>
</gene>
<dbReference type="GO" id="GO:0006979">
    <property type="term" value="P:response to oxidative stress"/>
    <property type="evidence" value="ECO:0007669"/>
    <property type="project" value="InterPro"/>
</dbReference>
<evidence type="ECO:0000256" key="5">
    <source>
        <dbReference type="SAM" id="SignalP"/>
    </source>
</evidence>
<proteinExistence type="predicted"/>
<reference evidence="7" key="1">
    <citation type="submission" date="2025-08" db="UniProtKB">
        <authorList>
            <consortium name="RefSeq"/>
        </authorList>
    </citation>
    <scope>IDENTIFICATION</scope>
</reference>
<dbReference type="PROSITE" id="PS50292">
    <property type="entry name" value="PEROXIDASE_3"/>
    <property type="match status" value="1"/>
</dbReference>
<dbReference type="Gene3D" id="1.10.640.10">
    <property type="entry name" value="Haem peroxidase domain superfamily, animal type"/>
    <property type="match status" value="1"/>
</dbReference>
<keyword evidence="2" id="KW-0964">Secreted</keyword>
<keyword evidence="3" id="KW-0560">Oxidoreductase</keyword>
<dbReference type="Pfam" id="PF03098">
    <property type="entry name" value="An_peroxidase"/>
    <property type="match status" value="1"/>
</dbReference>
<dbReference type="AlphaFoldDB" id="A0A1S3CW81"/>
<dbReference type="PANTHER" id="PTHR11475:SF4">
    <property type="entry name" value="CHORION PEROXIDASE"/>
    <property type="match status" value="1"/>
</dbReference>
<dbReference type="GeneID" id="103506469"/>
<accession>A0A1S3CW81</accession>
<dbReference type="GO" id="GO:0005576">
    <property type="term" value="C:extracellular region"/>
    <property type="evidence" value="ECO:0007669"/>
    <property type="project" value="UniProtKB-SubCell"/>
</dbReference>
<dbReference type="RefSeq" id="XP_008469079.1">
    <property type="nucleotide sequence ID" value="XM_008470857.2"/>
</dbReference>
<dbReference type="STRING" id="121845.A0A1S3CW81"/>
<name>A0A1S3CW81_DIACI</name>
<evidence type="ECO:0000256" key="1">
    <source>
        <dbReference type="ARBA" id="ARBA00004613"/>
    </source>
</evidence>
<dbReference type="SUPFAM" id="SSF48113">
    <property type="entry name" value="Heme-dependent peroxidases"/>
    <property type="match status" value="1"/>
</dbReference>
<dbReference type="GO" id="GO:0004601">
    <property type="term" value="F:peroxidase activity"/>
    <property type="evidence" value="ECO:0007669"/>
    <property type="project" value="UniProtKB-KW"/>
</dbReference>
<evidence type="ECO:0000313" key="6">
    <source>
        <dbReference type="Proteomes" id="UP000079169"/>
    </source>
</evidence>
<evidence type="ECO:0000256" key="4">
    <source>
        <dbReference type="ARBA" id="ARBA00023180"/>
    </source>
</evidence>
<dbReference type="PaxDb" id="121845-A0A1S3CW81"/>
<dbReference type="GO" id="GO:0020037">
    <property type="term" value="F:heme binding"/>
    <property type="evidence" value="ECO:0007669"/>
    <property type="project" value="InterPro"/>
</dbReference>
<keyword evidence="5" id="KW-0732">Signal</keyword>
<keyword evidence="3" id="KW-0575">Peroxidase</keyword>
<dbReference type="Proteomes" id="UP000079169">
    <property type="component" value="Unplaced"/>
</dbReference>
<evidence type="ECO:0000313" key="7">
    <source>
        <dbReference type="RefSeq" id="XP_008469079.1"/>
    </source>
</evidence>
<keyword evidence="6" id="KW-1185">Reference proteome</keyword>
<dbReference type="InterPro" id="IPR010255">
    <property type="entry name" value="Haem_peroxidase_sf"/>
</dbReference>
<feature type="chain" id="PRO_5010366644" evidence="5">
    <location>
        <begin position="26"/>
        <end position="303"/>
    </location>
</feature>
<evidence type="ECO:0000256" key="2">
    <source>
        <dbReference type="ARBA" id="ARBA00022525"/>
    </source>
</evidence>
<dbReference type="KEGG" id="dci:103506469"/>
<dbReference type="OMA" id="GMANTGH"/>
<protein>
    <submittedName>
        <fullName evidence="7">Peroxidase-like</fullName>
    </submittedName>
</protein>
<comment type="subcellular location">
    <subcellularLocation>
        <location evidence="1">Secreted</location>
    </subcellularLocation>
</comment>
<dbReference type="PANTHER" id="PTHR11475">
    <property type="entry name" value="OXIDASE/PEROXIDASE"/>
    <property type="match status" value="1"/>
</dbReference>